<dbReference type="InParanoid" id="W7X4X2"/>
<sequence>MIMTISIYLMVTRYSFQTIQINRVLVIVTLDCHFVINILVAINHIDNYFFAKVFTKQNYYHNFLQMTNQPNQLLQVIISDYQQIFFNFKINFAKISLCQKQLAIIIN</sequence>
<dbReference type="AlphaFoldDB" id="W7X4X2"/>
<protein>
    <submittedName>
        <fullName evidence="2">Transmembrane protein, putative</fullName>
    </submittedName>
</protein>
<accession>W7X4X2</accession>
<evidence type="ECO:0000313" key="2">
    <source>
        <dbReference type="EMBL" id="EWS72462.1"/>
    </source>
</evidence>
<dbReference type="EMBL" id="GG662522">
    <property type="protein sequence ID" value="EWS72462.1"/>
    <property type="molecule type" value="Genomic_DNA"/>
</dbReference>
<dbReference type="Proteomes" id="UP000009168">
    <property type="component" value="Unassembled WGS sequence"/>
</dbReference>
<keyword evidence="1" id="KW-1133">Transmembrane helix</keyword>
<gene>
    <name evidence="2" type="ORF">TTHERM_000530108</name>
</gene>
<feature type="transmembrane region" description="Helical" evidence="1">
    <location>
        <begin position="21"/>
        <end position="42"/>
    </location>
</feature>
<organism evidence="2 3">
    <name type="scientific">Tetrahymena thermophila (strain SB210)</name>
    <dbReference type="NCBI Taxonomy" id="312017"/>
    <lineage>
        <taxon>Eukaryota</taxon>
        <taxon>Sar</taxon>
        <taxon>Alveolata</taxon>
        <taxon>Ciliophora</taxon>
        <taxon>Intramacronucleata</taxon>
        <taxon>Oligohymenophorea</taxon>
        <taxon>Hymenostomatida</taxon>
        <taxon>Tetrahymenina</taxon>
        <taxon>Tetrahymenidae</taxon>
        <taxon>Tetrahymena</taxon>
    </lineage>
</organism>
<dbReference type="KEGG" id="tet:TTHERM_000530108"/>
<keyword evidence="3" id="KW-1185">Reference proteome</keyword>
<dbReference type="RefSeq" id="XP_012655007.1">
    <property type="nucleotide sequence ID" value="XM_012799553.1"/>
</dbReference>
<evidence type="ECO:0000313" key="3">
    <source>
        <dbReference type="Proteomes" id="UP000009168"/>
    </source>
</evidence>
<name>W7X4X2_TETTS</name>
<reference evidence="3" key="1">
    <citation type="journal article" date="2006" name="PLoS Biol.">
        <title>Macronuclear genome sequence of the ciliate Tetrahymena thermophila, a model eukaryote.</title>
        <authorList>
            <person name="Eisen J.A."/>
            <person name="Coyne R.S."/>
            <person name="Wu M."/>
            <person name="Wu D."/>
            <person name="Thiagarajan M."/>
            <person name="Wortman J.R."/>
            <person name="Badger J.H."/>
            <person name="Ren Q."/>
            <person name="Amedeo P."/>
            <person name="Jones K.M."/>
            <person name="Tallon L.J."/>
            <person name="Delcher A.L."/>
            <person name="Salzberg S.L."/>
            <person name="Silva J.C."/>
            <person name="Haas B.J."/>
            <person name="Majoros W.H."/>
            <person name="Farzad M."/>
            <person name="Carlton J.M."/>
            <person name="Smith R.K. Jr."/>
            <person name="Garg J."/>
            <person name="Pearlman R.E."/>
            <person name="Karrer K.M."/>
            <person name="Sun L."/>
            <person name="Manning G."/>
            <person name="Elde N.C."/>
            <person name="Turkewitz A.P."/>
            <person name="Asai D.J."/>
            <person name="Wilkes D.E."/>
            <person name="Wang Y."/>
            <person name="Cai H."/>
            <person name="Collins K."/>
            <person name="Stewart B.A."/>
            <person name="Lee S.R."/>
            <person name="Wilamowska K."/>
            <person name="Weinberg Z."/>
            <person name="Ruzzo W.L."/>
            <person name="Wloga D."/>
            <person name="Gaertig J."/>
            <person name="Frankel J."/>
            <person name="Tsao C.-C."/>
            <person name="Gorovsky M.A."/>
            <person name="Keeling P.J."/>
            <person name="Waller R.F."/>
            <person name="Patron N.J."/>
            <person name="Cherry J.M."/>
            <person name="Stover N.A."/>
            <person name="Krieger C.J."/>
            <person name="del Toro C."/>
            <person name="Ryder H.F."/>
            <person name="Williamson S.C."/>
            <person name="Barbeau R.A."/>
            <person name="Hamilton E.P."/>
            <person name="Orias E."/>
        </authorList>
    </citation>
    <scope>NUCLEOTIDE SEQUENCE [LARGE SCALE GENOMIC DNA]</scope>
    <source>
        <strain evidence="3">SB210</strain>
    </source>
</reference>
<evidence type="ECO:0000256" key="1">
    <source>
        <dbReference type="SAM" id="Phobius"/>
    </source>
</evidence>
<proteinExistence type="predicted"/>
<keyword evidence="1 2" id="KW-0812">Transmembrane</keyword>
<dbReference type="GeneID" id="24439427"/>
<keyword evidence="1" id="KW-0472">Membrane</keyword>